<evidence type="ECO:0000259" key="1">
    <source>
        <dbReference type="Pfam" id="PF20231"/>
    </source>
</evidence>
<name>A0ABN8RQQ0_9CNID</name>
<feature type="domain" description="DUF6589" evidence="1">
    <location>
        <begin position="124"/>
        <end position="359"/>
    </location>
</feature>
<accession>A0ABN8RQQ0</accession>
<evidence type="ECO:0000313" key="3">
    <source>
        <dbReference type="Proteomes" id="UP001159427"/>
    </source>
</evidence>
<dbReference type="EMBL" id="CALNXI010001985">
    <property type="protein sequence ID" value="CAH3180870.1"/>
    <property type="molecule type" value="Genomic_DNA"/>
</dbReference>
<proteinExistence type="predicted"/>
<dbReference type="InterPro" id="IPR046496">
    <property type="entry name" value="DUF6589"/>
</dbReference>
<evidence type="ECO:0000313" key="2">
    <source>
        <dbReference type="EMBL" id="CAH3180870.1"/>
    </source>
</evidence>
<reference evidence="2 3" key="1">
    <citation type="submission" date="2022-05" db="EMBL/GenBank/DDBJ databases">
        <authorList>
            <consortium name="Genoscope - CEA"/>
            <person name="William W."/>
        </authorList>
    </citation>
    <scope>NUCLEOTIDE SEQUENCE [LARGE SCALE GENOMIC DNA]</scope>
</reference>
<protein>
    <recommendedName>
        <fullName evidence="1">DUF6589 domain-containing protein</fullName>
    </recommendedName>
</protein>
<dbReference type="Pfam" id="PF20231">
    <property type="entry name" value="DUF6589"/>
    <property type="match status" value="1"/>
</dbReference>
<gene>
    <name evidence="2" type="ORF">PEVE_00013175</name>
</gene>
<keyword evidence="3" id="KW-1185">Reference proteome</keyword>
<sequence>MINLLDLMGGHFHDKIVELVKAGKKFYTVNDNLNCKTTVKNMRVDHRNKQHNWFASIVAFERIDFSHLDNVRPLGDIQNFSKESYLLTSEEVKKLQSVFKVLVGRIFLEFFKQPQFAAVKKLLINDVLMNQNSTREIGTLKYFRERIMRYNVPTTVKNNPDAYEEFFVSVGRAYLVEAFLEFFGMENTESEPTKNLPERNASLEAKREHFDKVLGKFVDYHVFHLGVTVDDKVQNYGLSLIELFIVLMQLNDTIHEGDGDRNVINWKYLLWVIKTNNKLSKYAIEEMYLLTSVKCMLTHQVSERVIWGRGTNKKGKIGVNLPNDLEMEHTIKSTRNLITSMGANKTEKAVLRSSMAVTGVSESRMPMM</sequence>
<dbReference type="Proteomes" id="UP001159427">
    <property type="component" value="Unassembled WGS sequence"/>
</dbReference>
<organism evidence="2 3">
    <name type="scientific">Porites evermanni</name>
    <dbReference type="NCBI Taxonomy" id="104178"/>
    <lineage>
        <taxon>Eukaryota</taxon>
        <taxon>Metazoa</taxon>
        <taxon>Cnidaria</taxon>
        <taxon>Anthozoa</taxon>
        <taxon>Hexacorallia</taxon>
        <taxon>Scleractinia</taxon>
        <taxon>Fungiina</taxon>
        <taxon>Poritidae</taxon>
        <taxon>Porites</taxon>
    </lineage>
</organism>
<comment type="caution">
    <text evidence="2">The sequence shown here is derived from an EMBL/GenBank/DDBJ whole genome shotgun (WGS) entry which is preliminary data.</text>
</comment>